<dbReference type="Pfam" id="PF02492">
    <property type="entry name" value="cobW"/>
    <property type="match status" value="1"/>
</dbReference>
<proteinExistence type="inferred from homology"/>
<evidence type="ECO:0000313" key="8">
    <source>
        <dbReference type="EMBL" id="ASW04321.1"/>
    </source>
</evidence>
<dbReference type="KEGG" id="parb:CJU94_39940"/>
<evidence type="ECO:0000256" key="5">
    <source>
        <dbReference type="ARBA" id="ARBA00045658"/>
    </source>
</evidence>
<keyword evidence="2" id="KW-0378">Hydrolase</keyword>
<dbReference type="SUPFAM" id="SSF90002">
    <property type="entry name" value="Hypothetical protein YjiA, C-terminal domain"/>
    <property type="match status" value="1"/>
</dbReference>
<dbReference type="Proteomes" id="UP000215158">
    <property type="component" value="Plasmid pBN4"/>
</dbReference>
<comment type="function">
    <text evidence="5">Zinc chaperone that directly transfers zinc cofactor to target proteins, thereby activating them. Zinc is transferred from the CXCC motif in the GTPase domain to the zinc binding site in target proteins in a process requiring GTP hydrolysis.</text>
</comment>
<comment type="similarity">
    <text evidence="4">Belongs to the SIMIBI class G3E GTPase family. ZNG1 subfamily.</text>
</comment>
<sequence>MSLAYDVIPVTLVTGFLGSGKSTLLADVLKGDAARDTAVLVNEFGAVGLDHLLVGEVEAQTVLLDNGCICCSIRGELKDALATLFSRRARGEVPPFTRVVLETTGLATPAPIVATLLADPVIRSHYVLNSTVTVVDALNAALQRARHPEWLAQVTAADRILISKTDLADEAHVAVLMTALGEINPAAEVLSRNMEADALLDLLFAPASPDALIRRIGAQARPMTPAGFGATGATLAFAHRTAIRQNDIRSFCMQMDEPVDWQIFTLWFTMLLNRHGDNILRVKGLLAIKGAERPAVLHAIQHLVHPVLHLDTWPDAVRASKLVFITEGLSGERIEASYRRFCSTLEEPVH</sequence>
<dbReference type="SUPFAM" id="SSF52540">
    <property type="entry name" value="P-loop containing nucleoside triphosphate hydrolases"/>
    <property type="match status" value="1"/>
</dbReference>
<organism evidence="8 9">
    <name type="scientific">Paraburkholderia aromaticivorans</name>
    <dbReference type="NCBI Taxonomy" id="2026199"/>
    <lineage>
        <taxon>Bacteria</taxon>
        <taxon>Pseudomonadati</taxon>
        <taxon>Pseudomonadota</taxon>
        <taxon>Betaproteobacteria</taxon>
        <taxon>Burkholderiales</taxon>
        <taxon>Burkholderiaceae</taxon>
        <taxon>Paraburkholderia</taxon>
    </lineage>
</organism>
<evidence type="ECO:0000256" key="6">
    <source>
        <dbReference type="ARBA" id="ARBA00049117"/>
    </source>
</evidence>
<dbReference type="PANTHER" id="PTHR13748:SF62">
    <property type="entry name" value="COBW DOMAIN-CONTAINING PROTEIN"/>
    <property type="match status" value="1"/>
</dbReference>
<geneLocation type="plasmid" evidence="8 9">
    <name>pBN4</name>
</geneLocation>
<dbReference type="EMBL" id="CP022994">
    <property type="protein sequence ID" value="ASW04321.1"/>
    <property type="molecule type" value="Genomic_DNA"/>
</dbReference>
<dbReference type="Pfam" id="PF07683">
    <property type="entry name" value="CobW_C"/>
    <property type="match status" value="1"/>
</dbReference>
<dbReference type="CDD" id="cd03112">
    <property type="entry name" value="CobW-like"/>
    <property type="match status" value="1"/>
</dbReference>
<dbReference type="SMART" id="SM00833">
    <property type="entry name" value="CobW_C"/>
    <property type="match status" value="1"/>
</dbReference>
<reference evidence="8 9" key="1">
    <citation type="submission" date="2017-08" db="EMBL/GenBank/DDBJ databases">
        <title>Identification and genetic characteristics of simultaneous BTEX- and naphthalene-degrading Paraburkholderia sp. BN5 isolated from petroleum-contaminated soil.</title>
        <authorList>
            <person name="Lee Y."/>
            <person name="Jeon C.O."/>
        </authorList>
    </citation>
    <scope>NUCLEOTIDE SEQUENCE [LARGE SCALE GENOMIC DNA]</scope>
    <source>
        <strain evidence="8 9">BN5</strain>
        <plasmid evidence="8 9">pBN4</plasmid>
    </source>
</reference>
<dbReference type="InterPro" id="IPR051316">
    <property type="entry name" value="Zinc-reg_GTPase_activator"/>
</dbReference>
<comment type="catalytic activity">
    <reaction evidence="6">
        <text>GTP + H2O = GDP + phosphate + H(+)</text>
        <dbReference type="Rhea" id="RHEA:19669"/>
        <dbReference type="ChEBI" id="CHEBI:15377"/>
        <dbReference type="ChEBI" id="CHEBI:15378"/>
        <dbReference type="ChEBI" id="CHEBI:37565"/>
        <dbReference type="ChEBI" id="CHEBI:43474"/>
        <dbReference type="ChEBI" id="CHEBI:58189"/>
    </reaction>
    <physiologicalReaction direction="left-to-right" evidence="6">
        <dbReference type="Rhea" id="RHEA:19670"/>
    </physiologicalReaction>
</comment>
<accession>A0A248VZ46</accession>
<dbReference type="InterPro" id="IPR027417">
    <property type="entry name" value="P-loop_NTPase"/>
</dbReference>
<dbReference type="InterPro" id="IPR036627">
    <property type="entry name" value="CobW-likC_sf"/>
</dbReference>
<dbReference type="InterPro" id="IPR011629">
    <property type="entry name" value="CobW-like_C"/>
</dbReference>
<keyword evidence="9" id="KW-1185">Reference proteome</keyword>
<evidence type="ECO:0000256" key="2">
    <source>
        <dbReference type="ARBA" id="ARBA00022801"/>
    </source>
</evidence>
<dbReference type="GO" id="GO:0000166">
    <property type="term" value="F:nucleotide binding"/>
    <property type="evidence" value="ECO:0007669"/>
    <property type="project" value="UniProtKB-KW"/>
</dbReference>
<evidence type="ECO:0000256" key="1">
    <source>
        <dbReference type="ARBA" id="ARBA00022741"/>
    </source>
</evidence>
<name>A0A248VZ46_9BURK</name>
<protein>
    <submittedName>
        <fullName evidence="8">GTP-binding protein</fullName>
    </submittedName>
</protein>
<keyword evidence="3" id="KW-0143">Chaperone</keyword>
<evidence type="ECO:0000259" key="7">
    <source>
        <dbReference type="SMART" id="SM00833"/>
    </source>
</evidence>
<dbReference type="PANTHER" id="PTHR13748">
    <property type="entry name" value="COBW-RELATED"/>
    <property type="match status" value="1"/>
</dbReference>
<dbReference type="Gene3D" id="3.40.50.300">
    <property type="entry name" value="P-loop containing nucleotide triphosphate hydrolases"/>
    <property type="match status" value="1"/>
</dbReference>
<feature type="domain" description="CobW C-terminal" evidence="7">
    <location>
        <begin position="248"/>
        <end position="342"/>
    </location>
</feature>
<keyword evidence="1" id="KW-0547">Nucleotide-binding</keyword>
<dbReference type="RefSeq" id="WP_095423963.1">
    <property type="nucleotide sequence ID" value="NZ_CP022994.1"/>
</dbReference>
<dbReference type="Gene3D" id="3.30.1220.10">
    <property type="entry name" value="CobW-like, C-terminal domain"/>
    <property type="match status" value="1"/>
</dbReference>
<evidence type="ECO:0000313" key="9">
    <source>
        <dbReference type="Proteomes" id="UP000215158"/>
    </source>
</evidence>
<dbReference type="AlphaFoldDB" id="A0A248VZ46"/>
<dbReference type="GO" id="GO:0016787">
    <property type="term" value="F:hydrolase activity"/>
    <property type="evidence" value="ECO:0007669"/>
    <property type="project" value="UniProtKB-KW"/>
</dbReference>
<keyword evidence="8" id="KW-0614">Plasmid</keyword>
<dbReference type="OrthoDB" id="9808822at2"/>
<evidence type="ECO:0000256" key="3">
    <source>
        <dbReference type="ARBA" id="ARBA00023186"/>
    </source>
</evidence>
<evidence type="ECO:0000256" key="4">
    <source>
        <dbReference type="ARBA" id="ARBA00034320"/>
    </source>
</evidence>
<dbReference type="InterPro" id="IPR003495">
    <property type="entry name" value="CobW/HypB/UreG_nucleotide-bd"/>
</dbReference>
<gene>
    <name evidence="8" type="ORF">CJU94_39940</name>
</gene>
<dbReference type="GO" id="GO:0005737">
    <property type="term" value="C:cytoplasm"/>
    <property type="evidence" value="ECO:0007669"/>
    <property type="project" value="TreeGrafter"/>
</dbReference>